<evidence type="ECO:0000256" key="1">
    <source>
        <dbReference type="SAM" id="MobiDB-lite"/>
    </source>
</evidence>
<protein>
    <submittedName>
        <fullName evidence="2">Uncharacterized protein</fullName>
    </submittedName>
</protein>
<proteinExistence type="predicted"/>
<gene>
    <name evidence="2" type="ORF">S03H2_67811</name>
</gene>
<accession>X1J9G7</accession>
<feature type="region of interest" description="Disordered" evidence="1">
    <location>
        <begin position="33"/>
        <end position="52"/>
    </location>
</feature>
<organism evidence="2">
    <name type="scientific">marine sediment metagenome</name>
    <dbReference type="NCBI Taxonomy" id="412755"/>
    <lineage>
        <taxon>unclassified sequences</taxon>
        <taxon>metagenomes</taxon>
        <taxon>ecological metagenomes</taxon>
    </lineage>
</organism>
<name>X1J9G7_9ZZZZ</name>
<dbReference type="AlphaFoldDB" id="X1J9G7"/>
<comment type="caution">
    <text evidence="2">The sequence shown here is derived from an EMBL/GenBank/DDBJ whole genome shotgun (WGS) entry which is preliminary data.</text>
</comment>
<sequence>NRITATRMPSKMKDIRQPNLVIKYWTRETVRKDNPNPEVNIPKAMPLLLTNQ</sequence>
<dbReference type="EMBL" id="BARU01044471">
    <property type="protein sequence ID" value="GAH78145.1"/>
    <property type="molecule type" value="Genomic_DNA"/>
</dbReference>
<feature type="non-terminal residue" evidence="2">
    <location>
        <position position="1"/>
    </location>
</feature>
<evidence type="ECO:0000313" key="2">
    <source>
        <dbReference type="EMBL" id="GAH78145.1"/>
    </source>
</evidence>
<reference evidence="2" key="1">
    <citation type="journal article" date="2014" name="Front. Microbiol.">
        <title>High frequency of phylogenetically diverse reductive dehalogenase-homologous genes in deep subseafloor sedimentary metagenomes.</title>
        <authorList>
            <person name="Kawai M."/>
            <person name="Futagami T."/>
            <person name="Toyoda A."/>
            <person name="Takaki Y."/>
            <person name="Nishi S."/>
            <person name="Hori S."/>
            <person name="Arai W."/>
            <person name="Tsubouchi T."/>
            <person name="Morono Y."/>
            <person name="Uchiyama I."/>
            <person name="Ito T."/>
            <person name="Fujiyama A."/>
            <person name="Inagaki F."/>
            <person name="Takami H."/>
        </authorList>
    </citation>
    <scope>NUCLEOTIDE SEQUENCE</scope>
    <source>
        <strain evidence="2">Expedition CK06-06</strain>
    </source>
</reference>